<name>A0ABZ0U5B8_9FIRM</name>
<dbReference type="Proteomes" id="UP001322744">
    <property type="component" value="Chromosome"/>
</dbReference>
<evidence type="ECO:0000313" key="2">
    <source>
        <dbReference type="Proteomes" id="UP001322744"/>
    </source>
</evidence>
<evidence type="ECO:0000313" key="1">
    <source>
        <dbReference type="EMBL" id="WPX09659.1"/>
    </source>
</evidence>
<sequence>MLNTIVATFAGTTLKTAQNSVQYYSWCGVPVFGLGVKGHYSSDGSRIVDYFTTYSLPWINTLSLWQYSDAQSSWIDTTNPKKGICEAKAKFTLGVGVQAQYIFIGLPVQTRDVFVQATALP</sequence>
<organism evidence="1 2">
    <name type="scientific">Anaerocellum danielii</name>
    <dbReference type="NCBI Taxonomy" id="1387557"/>
    <lineage>
        <taxon>Bacteria</taxon>
        <taxon>Bacillati</taxon>
        <taxon>Bacillota</taxon>
        <taxon>Bacillota incertae sedis</taxon>
        <taxon>Caldicellulosiruptorales</taxon>
        <taxon>Caldicellulosiruptoraceae</taxon>
        <taxon>Anaerocellum</taxon>
    </lineage>
</organism>
<protein>
    <submittedName>
        <fullName evidence="1">Uncharacterized protein</fullName>
    </submittedName>
</protein>
<dbReference type="RefSeq" id="WP_235375197.1">
    <property type="nucleotide sequence ID" value="NZ_CP139957.1"/>
</dbReference>
<reference evidence="1 2" key="1">
    <citation type="submission" date="2023-12" db="EMBL/GenBank/DDBJ databases">
        <authorList>
            <person name="Manesh M.J.H."/>
            <person name="Bing R.G."/>
            <person name="Willard D.J."/>
            <person name="Kelly R.M."/>
        </authorList>
    </citation>
    <scope>NUCLEOTIDE SEQUENCE [LARGE SCALE GENOMIC DNA]</scope>
    <source>
        <strain evidence="1 2">DSM 8977</strain>
    </source>
</reference>
<proteinExistence type="predicted"/>
<dbReference type="EMBL" id="CP139957">
    <property type="protein sequence ID" value="WPX09659.1"/>
    <property type="molecule type" value="Genomic_DNA"/>
</dbReference>
<gene>
    <name evidence="1" type="ORF">SOJ16_000891</name>
</gene>
<keyword evidence="2" id="KW-1185">Reference proteome</keyword>
<accession>A0ABZ0U5B8</accession>